<dbReference type="Proteomes" id="UP000198356">
    <property type="component" value="Unassembled WGS sequence"/>
</dbReference>
<organism evidence="2 3">
    <name type="scientific">Granulicella rosea</name>
    <dbReference type="NCBI Taxonomy" id="474952"/>
    <lineage>
        <taxon>Bacteria</taxon>
        <taxon>Pseudomonadati</taxon>
        <taxon>Acidobacteriota</taxon>
        <taxon>Terriglobia</taxon>
        <taxon>Terriglobales</taxon>
        <taxon>Acidobacteriaceae</taxon>
        <taxon>Granulicella</taxon>
    </lineage>
</organism>
<protein>
    <recommendedName>
        <fullName evidence="4">DUF4105 domain-containing protein</fullName>
    </recommendedName>
</protein>
<evidence type="ECO:0000256" key="1">
    <source>
        <dbReference type="SAM" id="SignalP"/>
    </source>
</evidence>
<feature type="chain" id="PRO_5012263724" description="DUF4105 domain-containing protein" evidence="1">
    <location>
        <begin position="30"/>
        <end position="321"/>
    </location>
</feature>
<keyword evidence="3" id="KW-1185">Reference proteome</keyword>
<reference evidence="2 3" key="1">
    <citation type="submission" date="2017-06" db="EMBL/GenBank/DDBJ databases">
        <authorList>
            <person name="Kim H.J."/>
            <person name="Triplett B.A."/>
        </authorList>
    </citation>
    <scope>NUCLEOTIDE SEQUENCE [LARGE SCALE GENOMIC DNA]</scope>
    <source>
        <strain evidence="2 3">DSM 18704</strain>
    </source>
</reference>
<keyword evidence="1" id="KW-0732">Signal</keyword>
<gene>
    <name evidence="2" type="ORF">SAMN05421770_10730</name>
</gene>
<name>A0A239LIU4_9BACT</name>
<dbReference type="AlphaFoldDB" id="A0A239LIU4"/>
<evidence type="ECO:0008006" key="4">
    <source>
        <dbReference type="Google" id="ProtNLM"/>
    </source>
</evidence>
<accession>A0A239LIU4</accession>
<dbReference type="EMBL" id="FZOU01000007">
    <property type="protein sequence ID" value="SNT29832.1"/>
    <property type="molecule type" value="Genomic_DNA"/>
</dbReference>
<evidence type="ECO:0000313" key="3">
    <source>
        <dbReference type="Proteomes" id="UP000198356"/>
    </source>
</evidence>
<sequence length="321" mass="35425">MFGPLRWSWSWLSGTGVLLLAMLAPPASASVTVLVGEPFGSFGAMMPNGHTSIYLDRICADGPTKLRMCHPGEPQGVVVARYFHIGDLDWIATPPLEFLYAADRASEIPASATDAQVEALRQAYRARYLQAAMPAEAENAKAWEEWRETAGMAYIRRFWGYELATTREQDERLVAALNAAPNRRRYSVIRANCANFAADIVNFYYPRTVRADHLSDLGILSPKQVARRVATYGKKHPEAELKVIEIAQTPGTLPRSKPVRGGAEGFLKTKRYLAPLLVVQPEVVIGLTAAYLDRGRWQIGRGAEVVGPEEFEPVPGVVSSR</sequence>
<evidence type="ECO:0000313" key="2">
    <source>
        <dbReference type="EMBL" id="SNT29832.1"/>
    </source>
</evidence>
<feature type="signal peptide" evidence="1">
    <location>
        <begin position="1"/>
        <end position="29"/>
    </location>
</feature>
<proteinExistence type="predicted"/>